<evidence type="ECO:0000313" key="2">
    <source>
        <dbReference type="EnsemblMetazoa" id="CLYHEMP026428.1"/>
    </source>
</evidence>
<reference evidence="2" key="1">
    <citation type="submission" date="2021-01" db="UniProtKB">
        <authorList>
            <consortium name="EnsemblMetazoa"/>
        </authorList>
    </citation>
    <scope>IDENTIFICATION</scope>
</reference>
<organism evidence="2 3">
    <name type="scientific">Clytia hemisphaerica</name>
    <dbReference type="NCBI Taxonomy" id="252671"/>
    <lineage>
        <taxon>Eukaryota</taxon>
        <taxon>Metazoa</taxon>
        <taxon>Cnidaria</taxon>
        <taxon>Hydrozoa</taxon>
        <taxon>Hydroidolina</taxon>
        <taxon>Leptothecata</taxon>
        <taxon>Obeliida</taxon>
        <taxon>Clytiidae</taxon>
        <taxon>Clytia</taxon>
    </lineage>
</organism>
<evidence type="ECO:0000313" key="3">
    <source>
        <dbReference type="Proteomes" id="UP000594262"/>
    </source>
</evidence>
<keyword evidence="1" id="KW-0732">Signal</keyword>
<protein>
    <submittedName>
        <fullName evidence="2">Uncharacterized protein</fullName>
    </submittedName>
</protein>
<proteinExistence type="predicted"/>
<name>A0A7M5XQC3_9CNID</name>
<evidence type="ECO:0000256" key="1">
    <source>
        <dbReference type="SAM" id="SignalP"/>
    </source>
</evidence>
<dbReference type="EnsemblMetazoa" id="CLYHEMT026428.1">
    <property type="protein sequence ID" value="CLYHEMP026428.1"/>
    <property type="gene ID" value="CLYHEMG026428"/>
</dbReference>
<accession>A0A7M5XQC3</accession>
<dbReference type="PROSITE" id="PS51257">
    <property type="entry name" value="PROKAR_LIPOPROTEIN"/>
    <property type="match status" value="1"/>
</dbReference>
<feature type="chain" id="PRO_5029861484" evidence="1">
    <location>
        <begin position="18"/>
        <end position="162"/>
    </location>
</feature>
<dbReference type="Proteomes" id="UP000594262">
    <property type="component" value="Unplaced"/>
</dbReference>
<dbReference type="OrthoDB" id="6035570at2759"/>
<dbReference type="AlphaFoldDB" id="A0A7M5XQC3"/>
<feature type="signal peptide" evidence="1">
    <location>
        <begin position="1"/>
        <end position="17"/>
    </location>
</feature>
<sequence>MKILQSLVLLFVVSCMADDDLSNLQNIFGKNEVVKRSNDHLLNDTEFETQARDVYMNFLKTSSLTIKDNLGSYFKLWREVVEIPGPFATDVEKKNGISQLRSVDDFMPLLFLDDFLDNRDEAEEDKKTLFDVLFSNQSSRVKFFFAGDDDIINGLVLASQYK</sequence>
<keyword evidence="3" id="KW-1185">Reference proteome</keyword>